<dbReference type="AlphaFoldDB" id="A0A9N6ZEV1"/>
<evidence type="ECO:0000256" key="1">
    <source>
        <dbReference type="ARBA" id="ARBA00004173"/>
    </source>
</evidence>
<keyword evidence="3" id="KW-0496">Mitochondrion</keyword>
<name>A0A9N6ZEV1_9CRUS</name>
<evidence type="ECO:0000256" key="2">
    <source>
        <dbReference type="ARBA" id="ARBA00007884"/>
    </source>
</evidence>
<feature type="coiled-coil region" evidence="5">
    <location>
        <begin position="58"/>
        <end position="85"/>
    </location>
</feature>
<dbReference type="InterPro" id="IPR008979">
    <property type="entry name" value="Galactose-bd-like_sf"/>
</dbReference>
<dbReference type="Pfam" id="PF08547">
    <property type="entry name" value="CIA30"/>
    <property type="match status" value="1"/>
</dbReference>
<keyword evidence="4" id="KW-0143">Chaperone</keyword>
<dbReference type="EMBL" id="OC978246">
    <property type="protein sequence ID" value="CAG4634901.1"/>
    <property type="molecule type" value="Genomic_DNA"/>
</dbReference>
<feature type="domain" description="NADH:ubiquinone oxidoreductase intermediate-associated protein 30" evidence="6">
    <location>
        <begin position="101"/>
        <end position="275"/>
    </location>
</feature>
<comment type="similarity">
    <text evidence="2">Belongs to the CIA30 family.</text>
</comment>
<dbReference type="PANTHER" id="PTHR13194">
    <property type="entry name" value="COMPLEX I INTERMEDIATE-ASSOCIATED PROTEIN 30"/>
    <property type="match status" value="1"/>
</dbReference>
<dbReference type="GO" id="GO:0005739">
    <property type="term" value="C:mitochondrion"/>
    <property type="evidence" value="ECO:0007669"/>
    <property type="project" value="UniProtKB-SubCell"/>
</dbReference>
<gene>
    <name evidence="7" type="primary">EOG090X091L</name>
</gene>
<keyword evidence="5" id="KW-0175">Coiled coil</keyword>
<sequence length="342" mass="39602">MLQRIIKRNLPLCYFNNLSQRSNWLHSSPACPAYGGYGQFWESHPKGKYAKPNNKPKVERIREGLKELKKEIQIWKNEVVEAAQMDPILAMPLPGDVDVLWKFDSSMKFDDIWITTSDQDHEEGFSSCSLKISPTGKGLFSGEVCTRIPKDGKVPRSGYCNMRSMRPMKSFKRDSFYDWTGYTHLVLRVRGDGRSYMVNLGSAGYFDVNWNDIYHFPLYTRGGPHWQVTRIPFSKFFFASKGRIQDNFHEIPLCMITNFGITAADKINAPFRLELDYVGLEYDPSHTEESAYETYRFDSIKRYAENNDDFTCSASVVRMRSFLLSIWKHFCPQCPGRISMLS</sequence>
<comment type="subcellular location">
    <subcellularLocation>
        <location evidence="1">Mitochondrion</location>
    </subcellularLocation>
</comment>
<dbReference type="PANTHER" id="PTHR13194:SF18">
    <property type="entry name" value="COMPLEX I INTERMEDIATE-ASSOCIATED PROTEIN 30, MITOCHONDRIAL"/>
    <property type="match status" value="1"/>
</dbReference>
<organism evidence="7">
    <name type="scientific">Alona affinis</name>
    <dbReference type="NCBI Taxonomy" id="381656"/>
    <lineage>
        <taxon>Eukaryota</taxon>
        <taxon>Metazoa</taxon>
        <taxon>Ecdysozoa</taxon>
        <taxon>Arthropoda</taxon>
        <taxon>Crustacea</taxon>
        <taxon>Branchiopoda</taxon>
        <taxon>Diplostraca</taxon>
        <taxon>Cladocera</taxon>
        <taxon>Anomopoda</taxon>
        <taxon>Chydoridae</taxon>
        <taxon>Alona</taxon>
    </lineage>
</organism>
<evidence type="ECO:0000256" key="4">
    <source>
        <dbReference type="ARBA" id="ARBA00023186"/>
    </source>
</evidence>
<reference evidence="7" key="1">
    <citation type="submission" date="2021-04" db="EMBL/GenBank/DDBJ databases">
        <authorList>
            <person name="Cornetti L."/>
        </authorList>
    </citation>
    <scope>NUCLEOTIDE SEQUENCE</scope>
</reference>
<accession>A0A9N6ZEV1</accession>
<evidence type="ECO:0000259" key="6">
    <source>
        <dbReference type="Pfam" id="PF08547"/>
    </source>
</evidence>
<dbReference type="SUPFAM" id="SSF49785">
    <property type="entry name" value="Galactose-binding domain-like"/>
    <property type="match status" value="1"/>
</dbReference>
<dbReference type="GO" id="GO:0051082">
    <property type="term" value="F:unfolded protein binding"/>
    <property type="evidence" value="ECO:0007669"/>
    <property type="project" value="TreeGrafter"/>
</dbReference>
<evidence type="ECO:0000256" key="5">
    <source>
        <dbReference type="SAM" id="Coils"/>
    </source>
</evidence>
<dbReference type="GO" id="GO:0032981">
    <property type="term" value="P:mitochondrial respiratory chain complex I assembly"/>
    <property type="evidence" value="ECO:0007669"/>
    <property type="project" value="TreeGrafter"/>
</dbReference>
<evidence type="ECO:0000313" key="7">
    <source>
        <dbReference type="EMBL" id="CAG4634901.1"/>
    </source>
</evidence>
<dbReference type="GO" id="GO:0006120">
    <property type="term" value="P:mitochondrial electron transport, NADH to ubiquinone"/>
    <property type="evidence" value="ECO:0007669"/>
    <property type="project" value="TreeGrafter"/>
</dbReference>
<dbReference type="InterPro" id="IPR013857">
    <property type="entry name" value="NADH-UbQ_OxRdtase-assoc_prot30"/>
</dbReference>
<proteinExistence type="inferred from homology"/>
<dbReference type="InterPro" id="IPR039131">
    <property type="entry name" value="NDUFAF1"/>
</dbReference>
<protein>
    <submittedName>
        <fullName evidence="7">EOG090X091L</fullName>
    </submittedName>
</protein>
<evidence type="ECO:0000256" key="3">
    <source>
        <dbReference type="ARBA" id="ARBA00023128"/>
    </source>
</evidence>